<dbReference type="Proteomes" id="UP000524404">
    <property type="component" value="Unassembled WGS sequence"/>
</dbReference>
<accession>A0A841EJS8</accession>
<name>A0A841EJS8_9BACT</name>
<dbReference type="RefSeq" id="WP_184135417.1">
    <property type="nucleotide sequence ID" value="NZ_JACHKT010000023.1"/>
</dbReference>
<keyword evidence="3" id="KW-1185">Reference proteome</keyword>
<protein>
    <recommendedName>
        <fullName evidence="4">DUF2892 domain-containing protein</fullName>
    </recommendedName>
</protein>
<sequence length="78" mass="8792">MENILKDWGGLRIIRLLMGIYIIVESIKEHQTLLGLLGGFFLYQAIMNTGCPMGACEVKPKSKTQESTTETVDFEEIK</sequence>
<feature type="region of interest" description="Disordered" evidence="1">
    <location>
        <begin position="58"/>
        <end position="78"/>
    </location>
</feature>
<dbReference type="AlphaFoldDB" id="A0A841EJS8"/>
<comment type="caution">
    <text evidence="2">The sequence shown here is derived from an EMBL/GenBank/DDBJ whole genome shotgun (WGS) entry which is preliminary data.</text>
</comment>
<evidence type="ECO:0000256" key="1">
    <source>
        <dbReference type="SAM" id="MobiDB-lite"/>
    </source>
</evidence>
<evidence type="ECO:0000313" key="2">
    <source>
        <dbReference type="EMBL" id="MBB6004437.1"/>
    </source>
</evidence>
<evidence type="ECO:0000313" key="3">
    <source>
        <dbReference type="Proteomes" id="UP000524404"/>
    </source>
</evidence>
<dbReference type="EMBL" id="JACHKT010000023">
    <property type="protein sequence ID" value="MBB6004437.1"/>
    <property type="molecule type" value="Genomic_DNA"/>
</dbReference>
<proteinExistence type="predicted"/>
<evidence type="ECO:0008006" key="4">
    <source>
        <dbReference type="Google" id="ProtNLM"/>
    </source>
</evidence>
<gene>
    <name evidence="2" type="ORF">HNP25_003100</name>
</gene>
<reference evidence="2 3" key="1">
    <citation type="submission" date="2020-08" db="EMBL/GenBank/DDBJ databases">
        <title>Functional genomics of gut bacteria from endangered species of beetles.</title>
        <authorList>
            <person name="Carlos-Shanley C."/>
        </authorList>
    </citation>
    <scope>NUCLEOTIDE SEQUENCE [LARGE SCALE GENOMIC DNA]</scope>
    <source>
        <strain evidence="2 3">S00070</strain>
    </source>
</reference>
<organism evidence="2 3">
    <name type="scientific">Arcicella rosea</name>
    <dbReference type="NCBI Taxonomy" id="502909"/>
    <lineage>
        <taxon>Bacteria</taxon>
        <taxon>Pseudomonadati</taxon>
        <taxon>Bacteroidota</taxon>
        <taxon>Cytophagia</taxon>
        <taxon>Cytophagales</taxon>
        <taxon>Flectobacillaceae</taxon>
        <taxon>Arcicella</taxon>
    </lineage>
</organism>